<dbReference type="GO" id="GO:0099122">
    <property type="term" value="F:RNA polymerase II C-terminal domain binding"/>
    <property type="evidence" value="ECO:0007669"/>
    <property type="project" value="InterPro"/>
</dbReference>
<dbReference type="InterPro" id="IPR006569">
    <property type="entry name" value="CID_dom"/>
</dbReference>
<evidence type="ECO:0000313" key="4">
    <source>
        <dbReference type="EMBL" id="KAG7191952.1"/>
    </source>
</evidence>
<evidence type="ECO:0000256" key="2">
    <source>
        <dbReference type="SAM" id="MobiDB-lite"/>
    </source>
</evidence>
<keyword evidence="5" id="KW-1185">Reference proteome</keyword>
<dbReference type="RefSeq" id="XP_043047503.1">
    <property type="nucleotide sequence ID" value="XM_043193316.1"/>
</dbReference>
<gene>
    <name evidence="4" type="ORF">KQ657_002558</name>
</gene>
<feature type="compositionally biased region" description="Low complexity" evidence="2">
    <location>
        <begin position="316"/>
        <end position="326"/>
    </location>
</feature>
<reference evidence="4" key="1">
    <citation type="submission" date="2021-03" db="EMBL/GenBank/DDBJ databases">
        <authorList>
            <person name="Palmer J.M."/>
        </authorList>
    </citation>
    <scope>NUCLEOTIDE SEQUENCE</scope>
    <source>
        <strain evidence="4">ARV_011</strain>
    </source>
</reference>
<dbReference type="PANTHER" id="PTHR12460">
    <property type="entry name" value="CYCLIN-DEPENDENT KINASE INHIBITOR-RELATED PROTEIN"/>
    <property type="match status" value="1"/>
</dbReference>
<dbReference type="GO" id="GO:0031124">
    <property type="term" value="P:mRNA 3'-end processing"/>
    <property type="evidence" value="ECO:0007669"/>
    <property type="project" value="InterPro"/>
</dbReference>
<dbReference type="OrthoDB" id="10069473at2759"/>
<evidence type="ECO:0000313" key="5">
    <source>
        <dbReference type="Proteomes" id="UP000790833"/>
    </source>
</evidence>
<dbReference type="SUPFAM" id="SSF48464">
    <property type="entry name" value="ENTH/VHS domain"/>
    <property type="match status" value="1"/>
</dbReference>
<dbReference type="InterPro" id="IPR047883">
    <property type="entry name" value="Rtt103-like_CID"/>
</dbReference>
<feature type="coiled-coil region" evidence="1">
    <location>
        <begin position="260"/>
        <end position="298"/>
    </location>
</feature>
<proteinExistence type="predicted"/>
<name>A0A9P8AGS7_9ASCO</name>
<dbReference type="Pfam" id="PF04818">
    <property type="entry name" value="CID"/>
    <property type="match status" value="1"/>
</dbReference>
<feature type="compositionally biased region" description="Acidic residues" evidence="2">
    <location>
        <begin position="338"/>
        <end position="363"/>
    </location>
</feature>
<dbReference type="SMART" id="SM00582">
    <property type="entry name" value="RPR"/>
    <property type="match status" value="1"/>
</dbReference>
<keyword evidence="1" id="KW-0175">Coiled coil</keyword>
<dbReference type="InterPro" id="IPR008942">
    <property type="entry name" value="ENTH_VHS"/>
</dbReference>
<dbReference type="AlphaFoldDB" id="A0A9P8AGS7"/>
<dbReference type="EMBL" id="JAHMUF010000021">
    <property type="protein sequence ID" value="KAG7191952.1"/>
    <property type="molecule type" value="Genomic_DNA"/>
</dbReference>
<evidence type="ECO:0000259" key="3">
    <source>
        <dbReference type="PROSITE" id="PS51391"/>
    </source>
</evidence>
<dbReference type="GeneID" id="66115932"/>
<dbReference type="PROSITE" id="PS51391">
    <property type="entry name" value="CID"/>
    <property type="match status" value="1"/>
</dbReference>
<evidence type="ECO:0000256" key="1">
    <source>
        <dbReference type="SAM" id="Coils"/>
    </source>
</evidence>
<organism evidence="4 5">
    <name type="scientific">Scheffersomyces spartinae</name>
    <dbReference type="NCBI Taxonomy" id="45513"/>
    <lineage>
        <taxon>Eukaryota</taxon>
        <taxon>Fungi</taxon>
        <taxon>Dikarya</taxon>
        <taxon>Ascomycota</taxon>
        <taxon>Saccharomycotina</taxon>
        <taxon>Pichiomycetes</taxon>
        <taxon>Debaryomycetaceae</taxon>
        <taxon>Scheffersomyces</taxon>
    </lineage>
</organism>
<sequence>MSYSAEALSRKLSTLQDTQDSIVSVSQWVLFHHRHSKESAKVWADYVTGNPHLLRKKLTLLYLCNEVIQQARHKRKTEFLDAYFEVLPSVLNEIYKEMDSTIQGKVERLLNVWNQRNIFNNNQIAAMKNAIELSKASKSLTEGVEEEKRKQEALSVVVAPELKFINDLILNINKLEDSNQPNLSQVGIQSKTYLPEDPSGSDNLPSPKIYISKLNILEKLCDVSLKTLEEINTQRSEVLGHLKTLETLLSDGAESDKEKVKVLNERKLKLVETRNELRELLEDEADDSTATAEAATAEAAANAAAASNAANAANAASGSSTSNVASSDEEASPAFESINEDDDDDIPQYENEGSDEDSDDDDGPVLKKPKVSPPTEPEPTHSSKIVAFSDDVQVREYVKEDLGEGIRIVKSDSEASDDDVQQEEDVDEDEEVEYKFLGLSEDEDLLKFESRHKDAVDLKHDQEVSTSLSSSVLDLLSKLA</sequence>
<feature type="domain" description="CID" evidence="3">
    <location>
        <begin position="1"/>
        <end position="135"/>
    </location>
</feature>
<feature type="compositionally biased region" description="Acidic residues" evidence="2">
    <location>
        <begin position="414"/>
        <end position="431"/>
    </location>
</feature>
<dbReference type="PANTHER" id="PTHR12460:SF0">
    <property type="entry name" value="CID DOMAIN-CONTAINING PROTEIN-RELATED"/>
    <property type="match status" value="1"/>
</dbReference>
<feature type="region of interest" description="Disordered" evidence="2">
    <location>
        <begin position="409"/>
        <end position="431"/>
    </location>
</feature>
<feature type="region of interest" description="Disordered" evidence="2">
    <location>
        <begin position="316"/>
        <end position="387"/>
    </location>
</feature>
<dbReference type="Gene3D" id="1.25.40.90">
    <property type="match status" value="1"/>
</dbReference>
<accession>A0A9P8AGS7</accession>
<comment type="caution">
    <text evidence="4">The sequence shown here is derived from an EMBL/GenBank/DDBJ whole genome shotgun (WGS) entry which is preliminary data.</text>
</comment>
<dbReference type="Proteomes" id="UP000790833">
    <property type="component" value="Unassembled WGS sequence"/>
</dbReference>
<protein>
    <recommendedName>
        <fullName evidence="3">CID domain-containing protein</fullName>
    </recommendedName>
</protein>
<dbReference type="CDD" id="cd17003">
    <property type="entry name" value="CID_Rtt103"/>
    <property type="match status" value="1"/>
</dbReference>